<accession>A0A1Y5IAI5</accession>
<dbReference type="EMBL" id="KZ155783">
    <property type="protein sequence ID" value="OUS46589.1"/>
    <property type="molecule type" value="Genomic_DNA"/>
</dbReference>
<gene>
    <name evidence="1" type="ORF">BE221DRAFT_74018</name>
</gene>
<reference evidence="1" key="1">
    <citation type="submission" date="2017-04" db="EMBL/GenBank/DDBJ databases">
        <title>Population genomics of picophytoplankton unveils novel chromosome hypervariability.</title>
        <authorList>
            <consortium name="DOE Joint Genome Institute"/>
            <person name="Blanc-Mathieu R."/>
            <person name="Krasovec M."/>
            <person name="Hebrard M."/>
            <person name="Yau S."/>
            <person name="Desgranges E."/>
            <person name="Martin J."/>
            <person name="Schackwitz W."/>
            <person name="Kuo A."/>
            <person name="Salin G."/>
            <person name="Donnadieu C."/>
            <person name="Desdevises Y."/>
            <person name="Sanchez-Ferandin S."/>
            <person name="Moreau H."/>
            <person name="Rivals E."/>
            <person name="Grigoriev I.V."/>
            <person name="Grimsley N."/>
            <person name="Eyre-Walker A."/>
            <person name="Piganeau G."/>
        </authorList>
    </citation>
    <scope>NUCLEOTIDE SEQUENCE [LARGE SCALE GENOMIC DNA]</scope>
    <source>
        <strain evidence="1">RCC 1115</strain>
    </source>
</reference>
<dbReference type="Proteomes" id="UP000195557">
    <property type="component" value="Unassembled WGS sequence"/>
</dbReference>
<name>A0A1Y5IAI5_OSTTA</name>
<protein>
    <submittedName>
        <fullName evidence="1">Uncharacterized protein</fullName>
    </submittedName>
</protein>
<sequence length="65" mass="7768">MIPMMSTRPWVPRKWKKRRTFVYVRSRLDASAPTHDSREDLRVDCATAQSFVENWTPYLYFICGV</sequence>
<evidence type="ECO:0000313" key="1">
    <source>
        <dbReference type="EMBL" id="OUS46589.1"/>
    </source>
</evidence>
<dbReference type="AlphaFoldDB" id="A0A1Y5IAI5"/>
<organism evidence="1">
    <name type="scientific">Ostreococcus tauri</name>
    <name type="common">Marine green alga</name>
    <dbReference type="NCBI Taxonomy" id="70448"/>
    <lineage>
        <taxon>Eukaryota</taxon>
        <taxon>Viridiplantae</taxon>
        <taxon>Chlorophyta</taxon>
        <taxon>Mamiellophyceae</taxon>
        <taxon>Mamiellales</taxon>
        <taxon>Bathycoccaceae</taxon>
        <taxon>Ostreococcus</taxon>
    </lineage>
</organism>
<proteinExistence type="predicted"/>